<organism evidence="1 2">
    <name type="scientific">Blautia wexlerae</name>
    <dbReference type="NCBI Taxonomy" id="418240"/>
    <lineage>
        <taxon>Bacteria</taxon>
        <taxon>Bacillati</taxon>
        <taxon>Bacillota</taxon>
        <taxon>Clostridia</taxon>
        <taxon>Lachnospirales</taxon>
        <taxon>Lachnospiraceae</taxon>
        <taxon>Blautia</taxon>
    </lineage>
</organism>
<protein>
    <submittedName>
        <fullName evidence="1">Uncharacterized protein</fullName>
    </submittedName>
</protein>
<comment type="caution">
    <text evidence="1">The sequence shown here is derived from an EMBL/GenBank/DDBJ whole genome shotgun (WGS) entry which is preliminary data.</text>
</comment>
<proteinExistence type="predicted"/>
<dbReference type="AlphaFoldDB" id="A0A6L8T6D7"/>
<gene>
    <name evidence="1" type="ORF">GT728_18355</name>
</gene>
<reference evidence="1 2" key="1">
    <citation type="journal article" date="2019" name="Nat. Med.">
        <title>A library of human gut bacterial isolates paired with longitudinal multiomics data enables mechanistic microbiome research.</title>
        <authorList>
            <person name="Poyet M."/>
            <person name="Groussin M."/>
            <person name="Gibbons S.M."/>
            <person name="Avila-Pacheco J."/>
            <person name="Jiang X."/>
            <person name="Kearney S.M."/>
            <person name="Perrotta A.R."/>
            <person name="Berdy B."/>
            <person name="Zhao S."/>
            <person name="Lieberman T.D."/>
            <person name="Swanson P.K."/>
            <person name="Smith M."/>
            <person name="Roesemann S."/>
            <person name="Alexander J.E."/>
            <person name="Rich S.A."/>
            <person name="Livny J."/>
            <person name="Vlamakis H."/>
            <person name="Clish C."/>
            <person name="Bullock K."/>
            <person name="Deik A."/>
            <person name="Scott J."/>
            <person name="Pierce K.A."/>
            <person name="Xavier R.J."/>
            <person name="Alm E.J."/>
        </authorList>
    </citation>
    <scope>NUCLEOTIDE SEQUENCE [LARGE SCALE GENOMIC DNA]</scope>
    <source>
        <strain evidence="1 2">BIOML-A1</strain>
    </source>
</reference>
<sequence length="244" mass="28726">MILKAKFRFNRPIDKTKEFIHIDGFTVTADGKQYRFDFQTYLGQLNEDPSIVECEGKFLDTVVYPEFKDLPIVLKKIETLDECRIYIVHLEGDIVDDLYLDEILEFTLIEDGRHRQDIHDSTEYVNIQAEKHRYIKNRYRVFYSLNTNVLADYTCSHRMSLTEVLQSNAPEGYVIDGDTILKDQIDELSDQDYTGIFKDIVGTWKEAKTVRERQLLAKMFETFTGISMKEYLKKCIKNITKENK</sequence>
<dbReference type="RefSeq" id="WP_161234273.1">
    <property type="nucleotide sequence ID" value="NZ_JADMTA010000060.1"/>
</dbReference>
<evidence type="ECO:0000313" key="1">
    <source>
        <dbReference type="EMBL" id="MZL35087.1"/>
    </source>
</evidence>
<evidence type="ECO:0000313" key="2">
    <source>
        <dbReference type="Proteomes" id="UP000477285"/>
    </source>
</evidence>
<accession>A0A6L8T6D7</accession>
<dbReference type="Proteomes" id="UP000477285">
    <property type="component" value="Unassembled WGS sequence"/>
</dbReference>
<dbReference type="EMBL" id="WWVQ01000070">
    <property type="protein sequence ID" value="MZL35087.1"/>
    <property type="molecule type" value="Genomic_DNA"/>
</dbReference>
<name>A0A6L8T6D7_9FIRM</name>